<proteinExistence type="inferred from homology"/>
<dbReference type="PANTHER" id="PTHR20856">
    <property type="entry name" value="DNA-DIRECTED RNA POLYMERASE I SUBUNIT 2"/>
    <property type="match status" value="1"/>
</dbReference>
<evidence type="ECO:0000256" key="1">
    <source>
        <dbReference type="ARBA" id="ARBA00006835"/>
    </source>
</evidence>
<dbReference type="PROSITE" id="PS50818">
    <property type="entry name" value="INTEIN_C_TER"/>
    <property type="match status" value="1"/>
</dbReference>
<evidence type="ECO:0000256" key="9">
    <source>
        <dbReference type="ARBA" id="ARBA00048552"/>
    </source>
</evidence>
<evidence type="ECO:0000256" key="8">
    <source>
        <dbReference type="ARBA" id="ARBA00023163"/>
    </source>
</evidence>
<dbReference type="CDD" id="cd00081">
    <property type="entry name" value="Hint"/>
    <property type="match status" value="1"/>
</dbReference>
<keyword evidence="7" id="KW-0651">Protein splicing</keyword>
<organism evidence="11">
    <name type="scientific">Catovirus CTV1</name>
    <dbReference type="NCBI Taxonomy" id="1977631"/>
    <lineage>
        <taxon>Viruses</taxon>
        <taxon>Varidnaviria</taxon>
        <taxon>Bamfordvirae</taxon>
        <taxon>Nucleocytoviricota</taxon>
        <taxon>Megaviricetes</taxon>
        <taxon>Imitervirales</taxon>
        <taxon>Mimiviridae</taxon>
        <taxon>Klosneuvirinae</taxon>
        <taxon>Catovirus</taxon>
    </lineage>
</organism>
<dbReference type="InterPro" id="IPR007120">
    <property type="entry name" value="DNA-dir_RNAP_su2_dom"/>
</dbReference>
<dbReference type="GO" id="GO:0003899">
    <property type="term" value="F:DNA-directed RNA polymerase activity"/>
    <property type="evidence" value="ECO:0007669"/>
    <property type="project" value="UniProtKB-EC"/>
</dbReference>
<evidence type="ECO:0000259" key="10">
    <source>
        <dbReference type="PROSITE" id="PS50819"/>
    </source>
</evidence>
<dbReference type="InterPro" id="IPR004042">
    <property type="entry name" value="Intein_endonuc_central"/>
</dbReference>
<dbReference type="GO" id="GO:0004519">
    <property type="term" value="F:endonuclease activity"/>
    <property type="evidence" value="ECO:0007669"/>
    <property type="project" value="InterPro"/>
</dbReference>
<dbReference type="EC" id="2.7.7.6" evidence="2"/>
<dbReference type="SUPFAM" id="SSF51294">
    <property type="entry name" value="Hedgehog/intein (Hint) domain"/>
    <property type="match status" value="1"/>
</dbReference>
<dbReference type="GO" id="GO:0032549">
    <property type="term" value="F:ribonucleoside binding"/>
    <property type="evidence" value="ECO:0007669"/>
    <property type="project" value="InterPro"/>
</dbReference>
<feature type="domain" description="DOD-type homing endonuclease" evidence="10">
    <location>
        <begin position="271"/>
        <end position="389"/>
    </location>
</feature>
<evidence type="ECO:0000313" key="11">
    <source>
        <dbReference type="EMBL" id="ARF08985.1"/>
    </source>
</evidence>
<dbReference type="InterPro" id="IPR014724">
    <property type="entry name" value="RNA_pol_RPB2_OB-fold"/>
</dbReference>
<evidence type="ECO:0000256" key="3">
    <source>
        <dbReference type="ARBA" id="ARBA00022478"/>
    </source>
</evidence>
<keyword evidence="8" id="KW-0804">Transcription</keyword>
<keyword evidence="6" id="KW-0068">Autocatalytic cleavage</keyword>
<evidence type="ECO:0000256" key="6">
    <source>
        <dbReference type="ARBA" id="ARBA00022813"/>
    </source>
</evidence>
<accession>A0A1V0SB91</accession>
<dbReference type="Gene3D" id="3.10.28.10">
    <property type="entry name" value="Homing endonucleases"/>
    <property type="match status" value="1"/>
</dbReference>
<dbReference type="InterPro" id="IPR027434">
    <property type="entry name" value="Homing_endonucl"/>
</dbReference>
<dbReference type="Gene3D" id="2.40.50.150">
    <property type="match status" value="1"/>
</dbReference>
<dbReference type="InterPro" id="IPR036844">
    <property type="entry name" value="Hint_dom_sf"/>
</dbReference>
<protein>
    <recommendedName>
        <fullName evidence="2">DNA-directed RNA polymerase</fullName>
        <ecNumber evidence="2">2.7.7.6</ecNumber>
    </recommendedName>
</protein>
<dbReference type="InterPro" id="IPR037033">
    <property type="entry name" value="DNA-dir_RNAP_su2_hyb_sf"/>
</dbReference>
<comment type="catalytic activity">
    <reaction evidence="9">
        <text>RNA(n) + a ribonucleoside 5'-triphosphate = RNA(n+1) + diphosphate</text>
        <dbReference type="Rhea" id="RHEA:21248"/>
        <dbReference type="Rhea" id="RHEA-COMP:14527"/>
        <dbReference type="Rhea" id="RHEA-COMP:17342"/>
        <dbReference type="ChEBI" id="CHEBI:33019"/>
        <dbReference type="ChEBI" id="CHEBI:61557"/>
        <dbReference type="ChEBI" id="CHEBI:140395"/>
        <dbReference type="EC" id="2.7.7.6"/>
    </reaction>
</comment>
<evidence type="ECO:0000256" key="4">
    <source>
        <dbReference type="ARBA" id="ARBA00022679"/>
    </source>
</evidence>
<reference evidence="11" key="1">
    <citation type="journal article" date="2017" name="Science">
        <title>Giant viruses with an expanded complement of translation system components.</title>
        <authorList>
            <person name="Schulz F."/>
            <person name="Yutin N."/>
            <person name="Ivanova N.N."/>
            <person name="Ortega D.R."/>
            <person name="Lee T.K."/>
            <person name="Vierheilig J."/>
            <person name="Daims H."/>
            <person name="Horn M."/>
            <person name="Wagner M."/>
            <person name="Jensen G.J."/>
            <person name="Kyrpides N.C."/>
            <person name="Koonin E.V."/>
            <person name="Woyke T."/>
        </authorList>
    </citation>
    <scope>NUCLEOTIDE SEQUENCE</scope>
    <source>
        <strain evidence="11">CTV1</strain>
    </source>
</reference>
<dbReference type="Gene3D" id="2.40.270.10">
    <property type="entry name" value="DNA-directed RNA polymerase, subunit 2, domain 6"/>
    <property type="match status" value="1"/>
</dbReference>
<dbReference type="InterPro" id="IPR030934">
    <property type="entry name" value="Intein_C"/>
</dbReference>
<evidence type="ECO:0000256" key="2">
    <source>
        <dbReference type="ARBA" id="ARBA00012418"/>
    </source>
</evidence>
<dbReference type="InterPro" id="IPR015712">
    <property type="entry name" value="DNA-dir_RNA_pol_su2"/>
</dbReference>
<keyword evidence="5" id="KW-0548">Nucleotidyltransferase</keyword>
<keyword evidence="3 11" id="KW-0240">DNA-directed RNA polymerase</keyword>
<dbReference type="Pfam" id="PF00562">
    <property type="entry name" value="RNA_pol_Rpb2_6"/>
    <property type="match status" value="2"/>
</dbReference>
<sequence>MDLQEDSLVFNLSALDRGLFRSTNLKKHISAIQKNQSTSQDDVFMKPDPTKVTGMRHGSYDKLNDKGFVPEETKIENGDIIIGKVSPISAIGNSNKTFKDNSEVYRAHAPAVIDKVYTNIYNSDGYEMRKVRTRSDRKPRTGDKFCIPESANAEVLTFTGWKNIKDISRNDLIATLTDGKYLKYVKPIDVYNWNYEGDIYQLRSQQVDLDVTIDHELYVRKRDKKHFELVAAKDIIGKRYNLKKNCNYENDEIKEIQLLSKRINCDAFLELLGIFIANGHIDKNYVNIVAKKKINNLTKVCDKLNVQYVSKQDSTLIKIHDVQLLKYIEELNVEKYNRYLPDYVWTLNQRQAKILLNSLISCGKDSVCYNTLSKKLANDIMRLAIHAGWSASINSMTDKDNSIIKVVVNKTENEPQINNKKNNIYQSEKTYYYKGKVYCLEVPSHVFMIRQNNKNVWIGNCSRHGQKGTVGLALKQSNMPFTKNGIVPDICLRIRTENHKSI</sequence>
<evidence type="ECO:0000256" key="5">
    <source>
        <dbReference type="ARBA" id="ARBA00022695"/>
    </source>
</evidence>
<name>A0A1V0SB91_9VIRU</name>
<dbReference type="GO" id="GO:0006351">
    <property type="term" value="P:DNA-templated transcription"/>
    <property type="evidence" value="ECO:0007669"/>
    <property type="project" value="InterPro"/>
</dbReference>
<dbReference type="GO" id="GO:0000428">
    <property type="term" value="C:DNA-directed RNA polymerase complex"/>
    <property type="evidence" value="ECO:0007669"/>
    <property type="project" value="UniProtKB-KW"/>
</dbReference>
<dbReference type="PROSITE" id="PS50819">
    <property type="entry name" value="INTEIN_ENDONUCLEASE"/>
    <property type="match status" value="1"/>
</dbReference>
<dbReference type="EMBL" id="KY684083">
    <property type="protein sequence ID" value="ARF08985.1"/>
    <property type="molecule type" value="Genomic_DNA"/>
</dbReference>
<comment type="similarity">
    <text evidence="1">Belongs to the RNA polymerase beta chain family.</text>
</comment>
<evidence type="ECO:0000256" key="7">
    <source>
        <dbReference type="ARBA" id="ARBA00023000"/>
    </source>
</evidence>
<dbReference type="SUPFAM" id="SSF64484">
    <property type="entry name" value="beta and beta-prime subunits of DNA dependent RNA-polymerase"/>
    <property type="match status" value="2"/>
</dbReference>
<dbReference type="GO" id="GO:0003677">
    <property type="term" value="F:DNA binding"/>
    <property type="evidence" value="ECO:0007669"/>
    <property type="project" value="InterPro"/>
</dbReference>
<keyword evidence="4" id="KW-0808">Transferase</keyword>
<gene>
    <name evidence="11" type="ORF">Catovirus_1_1035</name>
</gene>